<keyword evidence="7 9" id="KW-0472">Membrane</keyword>
<dbReference type="InterPro" id="IPR007387">
    <property type="entry name" value="TRAP_DctQ"/>
</dbReference>
<comment type="subcellular location">
    <subcellularLocation>
        <location evidence="1 9">Cell inner membrane</location>
        <topology evidence="1 9">Multi-pass membrane protein</topology>
    </subcellularLocation>
</comment>
<proteinExistence type="inferred from homology"/>
<evidence type="ECO:0000256" key="7">
    <source>
        <dbReference type="ARBA" id="ARBA00023136"/>
    </source>
</evidence>
<dbReference type="RefSeq" id="WP_128233403.1">
    <property type="nucleotide sequence ID" value="NZ_SAUY01000025.1"/>
</dbReference>
<keyword evidence="4 9" id="KW-0997">Cell inner membrane</keyword>
<evidence type="ECO:0000256" key="4">
    <source>
        <dbReference type="ARBA" id="ARBA00022519"/>
    </source>
</evidence>
<evidence type="ECO:0000256" key="5">
    <source>
        <dbReference type="ARBA" id="ARBA00022692"/>
    </source>
</evidence>
<dbReference type="Proteomes" id="UP000284451">
    <property type="component" value="Unassembled WGS sequence"/>
</dbReference>
<reference evidence="11 12" key="1">
    <citation type="submission" date="2019-01" db="EMBL/GenBank/DDBJ databases">
        <title>Sinorhodobacter populi sp. nov. isolated from the symptomatic bark tissue of Populus euramericana canker.</title>
        <authorList>
            <person name="Xu G."/>
        </authorList>
    </citation>
    <scope>NUCLEOTIDE SEQUENCE [LARGE SCALE GENOMIC DNA]</scope>
    <source>
        <strain evidence="11 12">07D10-4-3</strain>
    </source>
</reference>
<feature type="transmembrane region" description="Helical" evidence="9">
    <location>
        <begin position="91"/>
        <end position="112"/>
    </location>
</feature>
<evidence type="ECO:0000256" key="1">
    <source>
        <dbReference type="ARBA" id="ARBA00004429"/>
    </source>
</evidence>
<keyword evidence="3" id="KW-1003">Cell membrane</keyword>
<dbReference type="GO" id="GO:0005886">
    <property type="term" value="C:plasma membrane"/>
    <property type="evidence" value="ECO:0007669"/>
    <property type="project" value="UniProtKB-SubCell"/>
</dbReference>
<evidence type="ECO:0000259" key="10">
    <source>
        <dbReference type="Pfam" id="PF04290"/>
    </source>
</evidence>
<comment type="function">
    <text evidence="9">Part of the tripartite ATP-independent periplasmic (TRAP) transport system.</text>
</comment>
<accession>A0A443K6D2</accession>
<feature type="domain" description="Tripartite ATP-independent periplasmic transporters DctQ component" evidence="10">
    <location>
        <begin position="28"/>
        <end position="151"/>
    </location>
</feature>
<gene>
    <name evidence="11" type="ORF">D2T29_17030</name>
</gene>
<comment type="subunit">
    <text evidence="9">The complex comprises the extracytoplasmic solute receptor protein and the two transmembrane proteins.</text>
</comment>
<evidence type="ECO:0000313" key="11">
    <source>
        <dbReference type="EMBL" id="RWR28341.1"/>
    </source>
</evidence>
<evidence type="ECO:0000256" key="3">
    <source>
        <dbReference type="ARBA" id="ARBA00022475"/>
    </source>
</evidence>
<comment type="similarity">
    <text evidence="8 9">Belongs to the TRAP transporter small permease family.</text>
</comment>
<feature type="transmembrane region" description="Helical" evidence="9">
    <location>
        <begin position="21"/>
        <end position="41"/>
    </location>
</feature>
<dbReference type="AlphaFoldDB" id="A0A443K6D2"/>
<dbReference type="PANTHER" id="PTHR35011">
    <property type="entry name" value="2,3-DIKETO-L-GULONATE TRAP TRANSPORTER SMALL PERMEASE PROTEIN YIAM"/>
    <property type="match status" value="1"/>
</dbReference>
<evidence type="ECO:0000256" key="6">
    <source>
        <dbReference type="ARBA" id="ARBA00022989"/>
    </source>
</evidence>
<sequence length="155" mass="16849">MKQRLARWADALDQSVRTVGAMGVAILAALVSWTVFSRYFLGQTPRWSEELPRLILVWTTFLGVASAFGRGTHFEGGMLALITSSPRVLRVCAILATLASVAFLLVLFVTGARISQFTWHHETTAMSLPGGLFYLCLPVGAGLSLLALILRGLSR</sequence>
<keyword evidence="6 9" id="KW-1133">Transmembrane helix</keyword>
<evidence type="ECO:0000256" key="9">
    <source>
        <dbReference type="RuleBase" id="RU369079"/>
    </source>
</evidence>
<feature type="transmembrane region" description="Helical" evidence="9">
    <location>
        <begin position="132"/>
        <end position="150"/>
    </location>
</feature>
<dbReference type="GO" id="GO:0015740">
    <property type="term" value="P:C4-dicarboxylate transport"/>
    <property type="evidence" value="ECO:0007669"/>
    <property type="project" value="TreeGrafter"/>
</dbReference>
<name>A0A443K6D2_9RHOB</name>
<keyword evidence="5 9" id="KW-0812">Transmembrane</keyword>
<organism evidence="11 12">
    <name type="scientific">Paenirhodobacter populi</name>
    <dbReference type="NCBI Taxonomy" id="2306993"/>
    <lineage>
        <taxon>Bacteria</taxon>
        <taxon>Pseudomonadati</taxon>
        <taxon>Pseudomonadota</taxon>
        <taxon>Alphaproteobacteria</taxon>
        <taxon>Rhodobacterales</taxon>
        <taxon>Rhodobacter group</taxon>
        <taxon>Paenirhodobacter</taxon>
    </lineage>
</organism>
<reference evidence="11 12" key="2">
    <citation type="submission" date="2019-01" db="EMBL/GenBank/DDBJ databases">
        <authorList>
            <person name="Li Y."/>
        </authorList>
    </citation>
    <scope>NUCLEOTIDE SEQUENCE [LARGE SCALE GENOMIC DNA]</scope>
    <source>
        <strain evidence="11 12">07D10-4-3</strain>
    </source>
</reference>
<dbReference type="GO" id="GO:0022857">
    <property type="term" value="F:transmembrane transporter activity"/>
    <property type="evidence" value="ECO:0007669"/>
    <property type="project" value="UniProtKB-UniRule"/>
</dbReference>
<evidence type="ECO:0000313" key="12">
    <source>
        <dbReference type="Proteomes" id="UP000284451"/>
    </source>
</evidence>
<evidence type="ECO:0000256" key="2">
    <source>
        <dbReference type="ARBA" id="ARBA00022448"/>
    </source>
</evidence>
<keyword evidence="2 9" id="KW-0813">Transport</keyword>
<comment type="caution">
    <text evidence="11">The sequence shown here is derived from an EMBL/GenBank/DDBJ whole genome shotgun (WGS) entry which is preliminary data.</text>
</comment>
<feature type="transmembrane region" description="Helical" evidence="9">
    <location>
        <begin position="53"/>
        <end position="70"/>
    </location>
</feature>
<dbReference type="EMBL" id="SAUY01000025">
    <property type="protein sequence ID" value="RWR28341.1"/>
    <property type="molecule type" value="Genomic_DNA"/>
</dbReference>
<dbReference type="PANTHER" id="PTHR35011:SF2">
    <property type="entry name" value="2,3-DIKETO-L-GULONATE TRAP TRANSPORTER SMALL PERMEASE PROTEIN YIAM"/>
    <property type="match status" value="1"/>
</dbReference>
<dbReference type="Pfam" id="PF04290">
    <property type="entry name" value="DctQ"/>
    <property type="match status" value="1"/>
</dbReference>
<protein>
    <recommendedName>
        <fullName evidence="9">TRAP transporter small permease protein</fullName>
    </recommendedName>
</protein>
<evidence type="ECO:0000256" key="8">
    <source>
        <dbReference type="ARBA" id="ARBA00038436"/>
    </source>
</evidence>
<dbReference type="InterPro" id="IPR055348">
    <property type="entry name" value="DctQ"/>
</dbReference>